<name>A0A149U7V4_9PROT</name>
<reference evidence="3 4" key="1">
    <citation type="submission" date="2015-06" db="EMBL/GenBank/DDBJ databases">
        <title>Improved classification and identification of acetic acid bacteria using matrix-assisted laser desorption/ionization time-of-flight mass spectrometry; Gluconobacter nephelii and Gluconobacter uchimurae are later heterotypic synonyms of Gluconobacter japonicus and Gluconobacter oxydans, respectively.</title>
        <authorList>
            <person name="Li L."/>
            <person name="Cleenwerck I."/>
            <person name="De Vuyst L."/>
            <person name="Vandamme P."/>
        </authorList>
    </citation>
    <scope>NUCLEOTIDE SEQUENCE [LARGE SCALE GENOMIC DNA]</scope>
    <source>
        <strain evidence="3 4">LMG 23690</strain>
    </source>
</reference>
<proteinExistence type="predicted"/>
<dbReference type="AlphaFoldDB" id="A0A149U7V4"/>
<feature type="region of interest" description="Disordered" evidence="1">
    <location>
        <begin position="78"/>
        <end position="118"/>
    </location>
</feature>
<sequence length="118" mass="12440">MSMKRMKISLSCAALGLSLLSQSGAHAGDIVRTAATSFDARATEGTSTIPKTGARTHYEDGTGDMLVDSLNASQLDQNYKGPVYYPGQPIPPFRPIDTDHLAQSGPETAKKTSSSHGT</sequence>
<keyword evidence="2" id="KW-0732">Signal</keyword>
<dbReference type="EMBL" id="LHZU01000085">
    <property type="protein sequence ID" value="KXV61407.1"/>
    <property type="molecule type" value="Genomic_DNA"/>
</dbReference>
<evidence type="ECO:0000256" key="2">
    <source>
        <dbReference type="SAM" id="SignalP"/>
    </source>
</evidence>
<dbReference type="Proteomes" id="UP000075360">
    <property type="component" value="Unassembled WGS sequence"/>
</dbReference>
<comment type="caution">
    <text evidence="3">The sequence shown here is derived from an EMBL/GenBank/DDBJ whole genome shotgun (WGS) entry which is preliminary data.</text>
</comment>
<evidence type="ECO:0000313" key="3">
    <source>
        <dbReference type="EMBL" id="KXV61407.1"/>
    </source>
</evidence>
<evidence type="ECO:0000313" key="4">
    <source>
        <dbReference type="Proteomes" id="UP000075360"/>
    </source>
</evidence>
<accession>A0A149U7V4</accession>
<feature type="signal peptide" evidence="2">
    <location>
        <begin position="1"/>
        <end position="27"/>
    </location>
</feature>
<feature type="chain" id="PRO_5007556368" evidence="2">
    <location>
        <begin position="28"/>
        <end position="118"/>
    </location>
</feature>
<organism evidence="3 4">
    <name type="scientific">Acetobacter senegalensis</name>
    <dbReference type="NCBI Taxonomy" id="446692"/>
    <lineage>
        <taxon>Bacteria</taxon>
        <taxon>Pseudomonadati</taxon>
        <taxon>Pseudomonadota</taxon>
        <taxon>Alphaproteobacteria</taxon>
        <taxon>Acetobacterales</taxon>
        <taxon>Acetobacteraceae</taxon>
        <taxon>Acetobacter</taxon>
    </lineage>
</organism>
<evidence type="ECO:0000256" key="1">
    <source>
        <dbReference type="SAM" id="MobiDB-lite"/>
    </source>
</evidence>
<dbReference type="PATRIC" id="fig|446692.4.peg.2088"/>
<protein>
    <submittedName>
        <fullName evidence="3">Uncharacterized protein</fullName>
    </submittedName>
</protein>
<gene>
    <name evidence="3" type="ORF">AD948_01870</name>
</gene>